<evidence type="ECO:0000256" key="1">
    <source>
        <dbReference type="ARBA" id="ARBA00022448"/>
    </source>
</evidence>
<dbReference type="Pfam" id="PF00005">
    <property type="entry name" value="ABC_tran"/>
    <property type="match status" value="1"/>
</dbReference>
<sequence length="92" mass="9830">MLLEAAHISKRFGSRPQVLTDVSFGVEPGEFVSVIGPSGAGKTTLFRILNGTLPCDGGEVCIDGQPFSRARGRAKRAVQKAHRHDLSGLLRS</sequence>
<comment type="caution">
    <text evidence="3">The sequence shown here is derived from an EMBL/GenBank/DDBJ whole genome shotgun (WGS) entry which is preliminary data.</text>
</comment>
<reference evidence="3" key="1">
    <citation type="journal article" date="2013" name="Environ. Microbiol.">
        <title>Microbiota from the distal guts of lean and obese adolescents exhibit partial functional redundancy besides clear differences in community structure.</title>
        <authorList>
            <person name="Ferrer M."/>
            <person name="Ruiz A."/>
            <person name="Lanza F."/>
            <person name="Haange S.B."/>
            <person name="Oberbach A."/>
            <person name="Till H."/>
            <person name="Bargiela R."/>
            <person name="Campoy C."/>
            <person name="Segura M.T."/>
            <person name="Richter M."/>
            <person name="von Bergen M."/>
            <person name="Seifert J."/>
            <person name="Suarez A."/>
        </authorList>
    </citation>
    <scope>NUCLEOTIDE SEQUENCE</scope>
</reference>
<dbReference type="PANTHER" id="PTHR42788">
    <property type="entry name" value="TAURINE IMPORT ATP-BINDING PROTEIN-RELATED"/>
    <property type="match status" value="1"/>
</dbReference>
<feature type="domain" description="ABC transporter" evidence="2">
    <location>
        <begin position="19"/>
        <end position="73"/>
    </location>
</feature>
<dbReference type="AlphaFoldDB" id="K1RUD1"/>
<dbReference type="InterPro" id="IPR050166">
    <property type="entry name" value="ABC_transporter_ATP-bind"/>
</dbReference>
<protein>
    <submittedName>
        <fullName evidence="3">ABC transporter, ATP-binding protein</fullName>
    </submittedName>
</protein>
<evidence type="ECO:0000259" key="2">
    <source>
        <dbReference type="Pfam" id="PF00005"/>
    </source>
</evidence>
<dbReference type="EMBL" id="AJWY01013484">
    <property type="protein sequence ID" value="EKC46954.1"/>
    <property type="molecule type" value="Genomic_DNA"/>
</dbReference>
<name>K1RUD1_9ZZZZ</name>
<keyword evidence="3" id="KW-0067">ATP-binding</keyword>
<dbReference type="GO" id="GO:0016887">
    <property type="term" value="F:ATP hydrolysis activity"/>
    <property type="evidence" value="ECO:0007669"/>
    <property type="project" value="InterPro"/>
</dbReference>
<keyword evidence="3" id="KW-0547">Nucleotide-binding</keyword>
<dbReference type="PANTHER" id="PTHR42788:SF2">
    <property type="entry name" value="ABC TRANSPORTER ATP-BINDING PROTEIN"/>
    <property type="match status" value="1"/>
</dbReference>
<dbReference type="SUPFAM" id="SSF52540">
    <property type="entry name" value="P-loop containing nucleoside triphosphate hydrolases"/>
    <property type="match status" value="1"/>
</dbReference>
<proteinExistence type="predicted"/>
<dbReference type="GO" id="GO:0005524">
    <property type="term" value="F:ATP binding"/>
    <property type="evidence" value="ECO:0007669"/>
    <property type="project" value="UniProtKB-KW"/>
</dbReference>
<dbReference type="Gene3D" id="3.40.50.300">
    <property type="entry name" value="P-loop containing nucleotide triphosphate hydrolases"/>
    <property type="match status" value="1"/>
</dbReference>
<organism evidence="3">
    <name type="scientific">human gut metagenome</name>
    <dbReference type="NCBI Taxonomy" id="408170"/>
    <lineage>
        <taxon>unclassified sequences</taxon>
        <taxon>metagenomes</taxon>
        <taxon>organismal metagenomes</taxon>
    </lineage>
</organism>
<dbReference type="InterPro" id="IPR027417">
    <property type="entry name" value="P-loop_NTPase"/>
</dbReference>
<accession>K1RUD1</accession>
<dbReference type="InterPro" id="IPR003439">
    <property type="entry name" value="ABC_transporter-like_ATP-bd"/>
</dbReference>
<gene>
    <name evidence="3" type="ORF">LEA_19618</name>
</gene>
<keyword evidence="1" id="KW-0813">Transport</keyword>
<evidence type="ECO:0000313" key="3">
    <source>
        <dbReference type="EMBL" id="EKC46954.1"/>
    </source>
</evidence>